<proteinExistence type="predicted"/>
<dbReference type="AlphaFoldDB" id="A0A9D5NYI1"/>
<evidence type="ECO:0008006" key="3">
    <source>
        <dbReference type="Google" id="ProtNLM"/>
    </source>
</evidence>
<gene>
    <name evidence="1" type="ORF">E7101_02350</name>
</gene>
<name>A0A9D5NYI1_XYLRU</name>
<dbReference type="EMBL" id="SUYC01000002">
    <property type="protein sequence ID" value="MBE6269775.1"/>
    <property type="molecule type" value="Genomic_DNA"/>
</dbReference>
<sequence>MNIVYSLHHDIGYSSQIGTDYLRNLAVSSNMYTFAASKLIKTNNSMMKLRPFNINDAFTILSWARISMPSGFGVPTGIRITLGVFCDNLSAVECYKTVGFRITGEDAYGIDRKEWKEFEMEMELEKI</sequence>
<evidence type="ECO:0000313" key="1">
    <source>
        <dbReference type="EMBL" id="MBE6269775.1"/>
    </source>
</evidence>
<protein>
    <recommendedName>
        <fullName evidence="3">N-acetyltransferase domain-containing protein</fullName>
    </recommendedName>
</protein>
<organism evidence="1 2">
    <name type="scientific">Xylanibacter ruminicola</name>
    <name type="common">Prevotella ruminicola</name>
    <dbReference type="NCBI Taxonomy" id="839"/>
    <lineage>
        <taxon>Bacteria</taxon>
        <taxon>Pseudomonadati</taxon>
        <taxon>Bacteroidota</taxon>
        <taxon>Bacteroidia</taxon>
        <taxon>Bacteroidales</taxon>
        <taxon>Prevotellaceae</taxon>
        <taxon>Xylanibacter</taxon>
    </lineage>
</organism>
<dbReference type="Proteomes" id="UP000806522">
    <property type="component" value="Unassembled WGS sequence"/>
</dbReference>
<evidence type="ECO:0000313" key="2">
    <source>
        <dbReference type="Proteomes" id="UP000806522"/>
    </source>
</evidence>
<dbReference type="Gene3D" id="3.40.630.30">
    <property type="match status" value="1"/>
</dbReference>
<reference evidence="1" key="1">
    <citation type="submission" date="2019-04" db="EMBL/GenBank/DDBJ databases">
        <title>Evolution of Biomass-Degrading Anaerobic Consortia Revealed by Metagenomics.</title>
        <authorList>
            <person name="Peng X."/>
        </authorList>
    </citation>
    <scope>NUCLEOTIDE SEQUENCE</scope>
    <source>
        <strain evidence="1">SIG140</strain>
    </source>
</reference>
<accession>A0A9D5NYI1</accession>
<comment type="caution">
    <text evidence="1">The sequence shown here is derived from an EMBL/GenBank/DDBJ whole genome shotgun (WGS) entry which is preliminary data.</text>
</comment>